<evidence type="ECO:0000313" key="2">
    <source>
        <dbReference type="EMBL" id="VDD65921.1"/>
    </source>
</evidence>
<evidence type="ECO:0000256" key="1">
    <source>
        <dbReference type="SAM" id="MobiDB-lite"/>
    </source>
</evidence>
<dbReference type="EMBL" id="LR031909">
    <property type="protein sequence ID" value="VDD65921.1"/>
    <property type="molecule type" value="Genomic_DNA"/>
</dbReference>
<dbReference type="AlphaFoldDB" id="A0A3P6H3E1"/>
<proteinExistence type="predicted"/>
<name>A0A3P6H3E1_BRAOL</name>
<sequence>MTRIFSRIPSPIFTKKLKGTSETGGTKQDQEVSTEEAPFPCLFFEERGGSGQTR</sequence>
<organism evidence="2">
    <name type="scientific">Brassica oleracea</name>
    <name type="common">Wild cabbage</name>
    <dbReference type="NCBI Taxonomy" id="3712"/>
    <lineage>
        <taxon>Eukaryota</taxon>
        <taxon>Viridiplantae</taxon>
        <taxon>Streptophyta</taxon>
        <taxon>Embryophyta</taxon>
        <taxon>Tracheophyta</taxon>
        <taxon>Spermatophyta</taxon>
        <taxon>Magnoliopsida</taxon>
        <taxon>eudicotyledons</taxon>
        <taxon>Gunneridae</taxon>
        <taxon>Pentapetalae</taxon>
        <taxon>rosids</taxon>
        <taxon>malvids</taxon>
        <taxon>Brassicales</taxon>
        <taxon>Brassicaceae</taxon>
        <taxon>Brassiceae</taxon>
        <taxon>Brassica</taxon>
    </lineage>
</organism>
<feature type="region of interest" description="Disordered" evidence="1">
    <location>
        <begin position="1"/>
        <end position="38"/>
    </location>
</feature>
<gene>
    <name evidence="2" type="ORF">BOLSC49T61149H</name>
</gene>
<accession>A0A3P6H3E1</accession>
<protein>
    <submittedName>
        <fullName evidence="2">Uncharacterized protein</fullName>
    </submittedName>
</protein>
<reference evidence="2" key="1">
    <citation type="submission" date="2018-11" db="EMBL/GenBank/DDBJ databases">
        <authorList>
            <consortium name="Genoscope - CEA"/>
            <person name="William W."/>
        </authorList>
    </citation>
    <scope>NUCLEOTIDE SEQUENCE</scope>
</reference>